<proteinExistence type="predicted"/>
<name>A0A382U0P0_9ZZZZ</name>
<dbReference type="AlphaFoldDB" id="A0A382U0P0"/>
<gene>
    <name evidence="1" type="ORF">METZ01_LOCUS380082</name>
</gene>
<dbReference type="EMBL" id="UINC01140216">
    <property type="protein sequence ID" value="SVD27228.1"/>
    <property type="molecule type" value="Genomic_DNA"/>
</dbReference>
<reference evidence="1" key="1">
    <citation type="submission" date="2018-05" db="EMBL/GenBank/DDBJ databases">
        <authorList>
            <person name="Lanie J.A."/>
            <person name="Ng W.-L."/>
            <person name="Kazmierczak K.M."/>
            <person name="Andrzejewski T.M."/>
            <person name="Davidsen T.M."/>
            <person name="Wayne K.J."/>
            <person name="Tettelin H."/>
            <person name="Glass J.I."/>
            <person name="Rusch D."/>
            <person name="Podicherti R."/>
            <person name="Tsui H.-C.T."/>
            <person name="Winkler M.E."/>
        </authorList>
    </citation>
    <scope>NUCLEOTIDE SEQUENCE</scope>
</reference>
<evidence type="ECO:0000313" key="1">
    <source>
        <dbReference type="EMBL" id="SVD27228.1"/>
    </source>
</evidence>
<accession>A0A382U0P0</accession>
<protein>
    <submittedName>
        <fullName evidence="1">Uncharacterized protein</fullName>
    </submittedName>
</protein>
<organism evidence="1">
    <name type="scientific">marine metagenome</name>
    <dbReference type="NCBI Taxonomy" id="408172"/>
    <lineage>
        <taxon>unclassified sequences</taxon>
        <taxon>metagenomes</taxon>
        <taxon>ecological metagenomes</taxon>
    </lineage>
</organism>
<sequence>MGTRSVTHFKESSTADPFMTLYRQYDGNPQNHGLDMVRFMQGKELVNGFGIDDTHNFNGMGDLAAQMVAHFKTYNYPLHDVNGVMLPNMMKSPRYTEPRVGGYYIMAPGAEDVGEQYSYHIYPHDEEIFITIFDEYEEDVIYEGSVTDYSYWPEVDGNAVEIT</sequence>